<dbReference type="InterPro" id="IPR043906">
    <property type="entry name" value="Gfo/Idh/MocA_OxRdtase_bact_C"/>
</dbReference>
<feature type="domain" description="Gfo/Idh/MocA-like oxidoreductase N-terminal" evidence="1">
    <location>
        <begin position="44"/>
        <end position="160"/>
    </location>
</feature>
<dbReference type="SUPFAM" id="SSF55347">
    <property type="entry name" value="Glyceraldehyde-3-phosphate dehydrogenase-like, C-terminal domain"/>
    <property type="match status" value="1"/>
</dbReference>
<proteinExistence type="predicted"/>
<dbReference type="PANTHER" id="PTHR43818:SF10">
    <property type="entry name" value="NADH-DEPENDENT DEHYDROGENASE-RELATED"/>
    <property type="match status" value="1"/>
</dbReference>
<gene>
    <name evidence="3" type="ORF">NT6N_26400</name>
</gene>
<dbReference type="Gene3D" id="3.30.360.10">
    <property type="entry name" value="Dihydrodipicolinate Reductase, domain 2"/>
    <property type="match status" value="1"/>
</dbReference>
<dbReference type="KEGG" id="osu:NT6N_26400"/>
<sequence length="447" mass="49045">MPENQNIQRRDFIKRSAAFGILTILPSGIYAQQGKRVSPNGKIQVACVGVGGRGRAVMNSCKSEQIVALCDVDLRRAQASFKQHSQVPHFTSHTEMLEKMGDKIDAVTVASPDHAHYAAAIEAVKLGKHVYVEKPLCQTVADTRALQAAAKKAGVKTQMGNQGHSKDSIRQLKEWVDAGLLGDVKEIHTWTNRPHGWWKQGMKELPETKNVPKELDWNLWKSGVGPDIGYNEAYLPFLWRGWTMWGCGSLGDMGCHILDPAYYALELGAPDWVEATAEGGTDVAFPDRSEVTFHFPARNGKATVTVKWWDGGGKSVPPTPEVLGDTKLAFGNNSGGALYFGDKEFVMSDSHAAKIACISEGKVKPLNAEKKYRRVKGQDHTKDWFAAIRGDINQASSHFDYSAGLTEMVLLGVIAQRLPGKRLNWNGKTGQFTNSDLGNKMLSSAII</sequence>
<evidence type="ECO:0000259" key="2">
    <source>
        <dbReference type="Pfam" id="PF19051"/>
    </source>
</evidence>
<accession>A0AAT9FNK6</accession>
<evidence type="ECO:0000259" key="1">
    <source>
        <dbReference type="Pfam" id="PF01408"/>
    </source>
</evidence>
<dbReference type="PANTHER" id="PTHR43818">
    <property type="entry name" value="BCDNA.GH03377"/>
    <property type="match status" value="1"/>
</dbReference>
<dbReference type="InterPro" id="IPR036291">
    <property type="entry name" value="NAD(P)-bd_dom_sf"/>
</dbReference>
<name>A0AAT9FNK6_9BACT</name>
<dbReference type="InterPro" id="IPR050463">
    <property type="entry name" value="Gfo/Idh/MocA_oxidrdct_glycsds"/>
</dbReference>
<feature type="domain" description="Gfo/Idh/MocA-like oxidoreductase bacterial type C-terminal" evidence="2">
    <location>
        <begin position="168"/>
        <end position="267"/>
    </location>
</feature>
<dbReference type="GO" id="GO:0000166">
    <property type="term" value="F:nucleotide binding"/>
    <property type="evidence" value="ECO:0007669"/>
    <property type="project" value="InterPro"/>
</dbReference>
<reference evidence="3" key="1">
    <citation type="submission" date="2024-07" db="EMBL/GenBank/DDBJ databases">
        <title>Complete genome sequence of Verrucomicrobiaceae bacterium NT6N.</title>
        <authorList>
            <person name="Huang C."/>
            <person name="Takami H."/>
            <person name="Hamasaki K."/>
        </authorList>
    </citation>
    <scope>NUCLEOTIDE SEQUENCE</scope>
    <source>
        <strain evidence="3">NT6N</strain>
    </source>
</reference>
<dbReference type="Pfam" id="PF19051">
    <property type="entry name" value="GFO_IDH_MocA_C2"/>
    <property type="match status" value="1"/>
</dbReference>
<dbReference type="Pfam" id="PF01408">
    <property type="entry name" value="GFO_IDH_MocA"/>
    <property type="match status" value="1"/>
</dbReference>
<dbReference type="SUPFAM" id="SSF51735">
    <property type="entry name" value="NAD(P)-binding Rossmann-fold domains"/>
    <property type="match status" value="1"/>
</dbReference>
<dbReference type="Gene3D" id="3.40.50.720">
    <property type="entry name" value="NAD(P)-binding Rossmann-like Domain"/>
    <property type="match status" value="1"/>
</dbReference>
<protein>
    <submittedName>
        <fullName evidence="3">NADH-dependent dehydrogenase</fullName>
    </submittedName>
</protein>
<evidence type="ECO:0000313" key="3">
    <source>
        <dbReference type="EMBL" id="BDS07600.1"/>
    </source>
</evidence>
<dbReference type="AlphaFoldDB" id="A0AAT9FNK6"/>
<organism evidence="3">
    <name type="scientific">Oceaniferula spumae</name>
    <dbReference type="NCBI Taxonomy" id="2979115"/>
    <lineage>
        <taxon>Bacteria</taxon>
        <taxon>Pseudomonadati</taxon>
        <taxon>Verrucomicrobiota</taxon>
        <taxon>Verrucomicrobiia</taxon>
        <taxon>Verrucomicrobiales</taxon>
        <taxon>Verrucomicrobiaceae</taxon>
        <taxon>Oceaniferula</taxon>
    </lineage>
</organism>
<dbReference type="InterPro" id="IPR000683">
    <property type="entry name" value="Gfo/Idh/MocA-like_OxRdtase_N"/>
</dbReference>
<dbReference type="EMBL" id="AP026866">
    <property type="protein sequence ID" value="BDS07600.1"/>
    <property type="molecule type" value="Genomic_DNA"/>
</dbReference>